<dbReference type="Pfam" id="PF13380">
    <property type="entry name" value="CoA_binding_2"/>
    <property type="match status" value="1"/>
</dbReference>
<dbReference type="PANTHER" id="PTHR33303">
    <property type="entry name" value="CYTOPLASMIC PROTEIN-RELATED"/>
    <property type="match status" value="1"/>
</dbReference>
<dbReference type="Gene3D" id="3.40.50.720">
    <property type="entry name" value="NAD(P)-binding Rossmann-like Domain"/>
    <property type="match status" value="1"/>
</dbReference>
<reference evidence="2 3" key="1">
    <citation type="submission" date="2017-05" db="EMBL/GenBank/DDBJ databases">
        <authorList>
            <person name="Varghese N."/>
            <person name="Submissions S."/>
        </authorList>
    </citation>
    <scope>NUCLEOTIDE SEQUENCE [LARGE SCALE GENOMIC DNA]</scope>
    <source>
        <strain evidence="2 3">DSM 25457</strain>
    </source>
</reference>
<dbReference type="EMBL" id="FXUG01000030">
    <property type="protein sequence ID" value="SMP79245.1"/>
    <property type="molecule type" value="Genomic_DNA"/>
</dbReference>
<proteinExistence type="predicted"/>
<evidence type="ECO:0000313" key="3">
    <source>
        <dbReference type="Proteomes" id="UP001158067"/>
    </source>
</evidence>
<organism evidence="2 3">
    <name type="scientific">Neorhodopirellula lusitana</name>
    <dbReference type="NCBI Taxonomy" id="445327"/>
    <lineage>
        <taxon>Bacteria</taxon>
        <taxon>Pseudomonadati</taxon>
        <taxon>Planctomycetota</taxon>
        <taxon>Planctomycetia</taxon>
        <taxon>Pirellulales</taxon>
        <taxon>Pirellulaceae</taxon>
        <taxon>Neorhodopirellula</taxon>
    </lineage>
</organism>
<comment type="caution">
    <text evidence="2">The sequence shown here is derived from an EMBL/GenBank/DDBJ whole genome shotgun (WGS) entry which is preliminary data.</text>
</comment>
<protein>
    <submittedName>
        <fullName evidence="2">Predicted CoA-binding protein</fullName>
    </submittedName>
</protein>
<dbReference type="PANTHER" id="PTHR33303:SF2">
    <property type="entry name" value="COA-BINDING DOMAIN-CONTAINING PROTEIN"/>
    <property type="match status" value="1"/>
</dbReference>
<dbReference type="SMART" id="SM00881">
    <property type="entry name" value="CoA_binding"/>
    <property type="match status" value="1"/>
</dbReference>
<dbReference type="InterPro" id="IPR036291">
    <property type="entry name" value="NAD(P)-bd_dom_sf"/>
</dbReference>
<dbReference type="SUPFAM" id="SSF51735">
    <property type="entry name" value="NAD(P)-binding Rossmann-fold domains"/>
    <property type="match status" value="1"/>
</dbReference>
<keyword evidence="3" id="KW-1185">Reference proteome</keyword>
<name>A0ABY1QSL6_9BACT</name>
<dbReference type="Proteomes" id="UP001158067">
    <property type="component" value="Unassembled WGS sequence"/>
</dbReference>
<evidence type="ECO:0000313" key="2">
    <source>
        <dbReference type="EMBL" id="SMP79245.1"/>
    </source>
</evidence>
<dbReference type="InterPro" id="IPR003781">
    <property type="entry name" value="CoA-bd"/>
</dbReference>
<accession>A0ABY1QSL6</accession>
<feature type="domain" description="CoA-binding" evidence="1">
    <location>
        <begin position="22"/>
        <end position="114"/>
    </location>
</feature>
<gene>
    <name evidence="2" type="ORF">SAMN06265222_13011</name>
</gene>
<sequence length="144" mass="15615">MEISHLHRSEIETWAMNSIEKFLAAKTYAVAGAKNRQHKCGNKVFRALLAASGETYPLNLAQDEIEGHQAYPLFADLPLVPEALSIIRPPVVTRKVVADAIAAGVKHIWMQPGAEDDQASESAREAGITVIDDGSCILVLLALQ</sequence>
<evidence type="ECO:0000259" key="1">
    <source>
        <dbReference type="SMART" id="SM00881"/>
    </source>
</evidence>